<evidence type="ECO:0008006" key="16">
    <source>
        <dbReference type="Google" id="ProtNLM"/>
    </source>
</evidence>
<evidence type="ECO:0000256" key="8">
    <source>
        <dbReference type="PROSITE-ProRule" id="PRU00091"/>
    </source>
</evidence>
<evidence type="ECO:0000256" key="9">
    <source>
        <dbReference type="SAM" id="Coils"/>
    </source>
</evidence>
<keyword evidence="6" id="KW-0770">Synapse</keyword>
<evidence type="ECO:0000256" key="10">
    <source>
        <dbReference type="SAM" id="MobiDB-lite"/>
    </source>
</evidence>
<gene>
    <name evidence="14" type="ORF">PEVE_00027022</name>
</gene>
<dbReference type="InterPro" id="IPR013083">
    <property type="entry name" value="Znf_RING/FYVE/PHD"/>
</dbReference>
<feature type="domain" description="C2" evidence="11">
    <location>
        <begin position="529"/>
        <end position="650"/>
    </location>
</feature>
<evidence type="ECO:0000256" key="2">
    <source>
        <dbReference type="ARBA" id="ARBA00022737"/>
    </source>
</evidence>
<dbReference type="InterPro" id="IPR010911">
    <property type="entry name" value="Rab_BD"/>
</dbReference>
<dbReference type="PANTHER" id="PTHR45729">
    <property type="entry name" value="RABPHILIN, ISOFORM A"/>
    <property type="match status" value="1"/>
</dbReference>
<feature type="domain" description="RabBD" evidence="13">
    <location>
        <begin position="41"/>
        <end position="158"/>
    </location>
</feature>
<dbReference type="CDD" id="cd04035">
    <property type="entry name" value="C2A_Rabphilin_Doc2"/>
    <property type="match status" value="1"/>
</dbReference>
<keyword evidence="15" id="KW-1185">Reference proteome</keyword>
<dbReference type="PANTHER" id="PTHR45729:SF6">
    <property type="entry name" value="RABPHILIN, ISOFORM A"/>
    <property type="match status" value="1"/>
</dbReference>
<dbReference type="SUPFAM" id="SSF49562">
    <property type="entry name" value="C2 domain (Calcium/lipid-binding domain, CaLB)"/>
    <property type="match status" value="3"/>
</dbReference>
<sequence>MGELTTDEEQRWVCPNDRQLQLRAKLNSGWSFHSSGPARKTSTKADISATEQEIIREVLERSERIRQNEEERIGRLVEKLENMCNNAIGDGKETCLLCNSKFGTLKVVAKKCDICGKNVCQKCGLDTQNSLGETIWLCRLCSEQRELWKRTGAWFFKAIPHHTYPGRQQRNLSAERRETSGSNSSDQLILPPPNRYNKTWTMYSKSKDNLQDRDVRAESPLESEESSSSDEMIFDSPRKPSSSSRERSSTTDEPSLSPYTGRLSEVSMPGSDILENIDTPPPFRKRTLLVTPEERERRPSNVSLNQSELQAVNGQDVPDGKPVRGPSPKAEQRNLVTQQHNKVTENEIKREVRKALIKKQDTEEEDIDELVRTFKESEAAVPKDSGDQGLGTIEFSVHYDKQHSQLQVKVECAKGLKAMDHSGTSDPYVKLHLLPGASKSNKMRTQTKYKTLNPKFDETLVYHGITDDDMSKKSLRLQVFDEDRLGHNNFIGEACVALKVFHSKPSQSLKRSLISRAHVTPAEDLLRYSLAELELSRQIFSKPRAMLNKQRQQGLKAMDHSGTSDPYVKLHLLPGASKSNKMRTQTKYKTLNPKFDETLVYHGITDDDMSKKSLRLQVFDEDRLGHNNFIGEACVALKVFHSKPSQSLKRSLISRAHESPEPNLGRLQLSLKYKTQKNQLVVGIIRCAGLAAMDSNGYSDPYVKCYLKPDVHKKSKKRTSVKKKTLNPEYNEEFVYEISHHELAKKSLELTVWDHDVGKSNDFIGGVVMDINSSGTALMHWYDMLKTPNQVHTHWHTLEKLANHEHE</sequence>
<dbReference type="SUPFAM" id="SSF57903">
    <property type="entry name" value="FYVE/PHD zinc finger"/>
    <property type="match status" value="1"/>
</dbReference>
<keyword evidence="4" id="KW-0862">Zinc</keyword>
<dbReference type="PROSITE" id="PS50004">
    <property type="entry name" value="C2"/>
    <property type="match status" value="3"/>
</dbReference>
<accession>A0ABN8SSB0</accession>
<dbReference type="Gene3D" id="2.60.40.150">
    <property type="entry name" value="C2 domain"/>
    <property type="match status" value="3"/>
</dbReference>
<protein>
    <recommendedName>
        <fullName evidence="16">Rabphilin</fullName>
    </recommendedName>
</protein>
<feature type="compositionally biased region" description="Basic and acidic residues" evidence="10">
    <location>
        <begin position="205"/>
        <end position="219"/>
    </location>
</feature>
<dbReference type="SMART" id="SM00239">
    <property type="entry name" value="C2"/>
    <property type="match status" value="3"/>
</dbReference>
<feature type="domain" description="C2" evidence="11">
    <location>
        <begin position="389"/>
        <end position="511"/>
    </location>
</feature>
<dbReference type="EMBL" id="CALNXI010003690">
    <property type="protein sequence ID" value="CAH3194047.1"/>
    <property type="molecule type" value="Genomic_DNA"/>
</dbReference>
<dbReference type="InterPro" id="IPR001565">
    <property type="entry name" value="Synaptotagmin"/>
</dbReference>
<dbReference type="InterPro" id="IPR000008">
    <property type="entry name" value="C2_dom"/>
</dbReference>
<evidence type="ECO:0000256" key="7">
    <source>
        <dbReference type="ARBA" id="ARBA00034103"/>
    </source>
</evidence>
<dbReference type="PROSITE" id="PS50916">
    <property type="entry name" value="RABBD"/>
    <property type="match status" value="1"/>
</dbReference>
<proteinExistence type="predicted"/>
<dbReference type="InterPro" id="IPR011011">
    <property type="entry name" value="Znf_FYVE_PHD"/>
</dbReference>
<feature type="compositionally biased region" description="Polar residues" evidence="10">
    <location>
        <begin position="300"/>
        <end position="313"/>
    </location>
</feature>
<dbReference type="PRINTS" id="PR00399">
    <property type="entry name" value="SYNAPTOTAGMN"/>
</dbReference>
<comment type="subcellular location">
    <subcellularLocation>
        <location evidence="7">Synapse</location>
    </subcellularLocation>
</comment>
<evidence type="ECO:0000313" key="14">
    <source>
        <dbReference type="EMBL" id="CAH3194047.1"/>
    </source>
</evidence>
<dbReference type="CDD" id="cd08384">
    <property type="entry name" value="C2B_Rabphilin_Doc2"/>
    <property type="match status" value="1"/>
</dbReference>
<feature type="domain" description="FYVE-type" evidence="12">
    <location>
        <begin position="89"/>
        <end position="146"/>
    </location>
</feature>
<evidence type="ECO:0000256" key="4">
    <source>
        <dbReference type="ARBA" id="ARBA00022833"/>
    </source>
</evidence>
<dbReference type="InterPro" id="IPR017455">
    <property type="entry name" value="Znf_FYVE-rel"/>
</dbReference>
<feature type="coiled-coil region" evidence="9">
    <location>
        <begin position="59"/>
        <end position="86"/>
    </location>
</feature>
<feature type="domain" description="C2" evidence="11">
    <location>
        <begin position="663"/>
        <end position="796"/>
    </location>
</feature>
<keyword evidence="2" id="KW-0677">Repeat</keyword>
<reference evidence="14 15" key="1">
    <citation type="submission" date="2022-05" db="EMBL/GenBank/DDBJ databases">
        <authorList>
            <consortium name="Genoscope - CEA"/>
            <person name="William W."/>
        </authorList>
    </citation>
    <scope>NUCLEOTIDE SEQUENCE [LARGE SCALE GENOMIC DNA]</scope>
</reference>
<evidence type="ECO:0000259" key="13">
    <source>
        <dbReference type="PROSITE" id="PS50916"/>
    </source>
</evidence>
<dbReference type="InterPro" id="IPR043566">
    <property type="entry name" value="Rabphilin/DOC2/Noc2"/>
</dbReference>
<evidence type="ECO:0000256" key="3">
    <source>
        <dbReference type="ARBA" id="ARBA00022771"/>
    </source>
</evidence>
<dbReference type="InterPro" id="IPR047022">
    <property type="entry name" value="Rabphilin_Doc2_C2A"/>
</dbReference>
<dbReference type="InterPro" id="IPR035892">
    <property type="entry name" value="C2_domain_sf"/>
</dbReference>
<evidence type="ECO:0000259" key="12">
    <source>
        <dbReference type="PROSITE" id="PS50178"/>
    </source>
</evidence>
<keyword evidence="5" id="KW-0106">Calcium</keyword>
<comment type="caution">
    <text evidence="14">The sequence shown here is derived from an EMBL/GenBank/DDBJ whole genome shotgun (WGS) entry which is preliminary data.</text>
</comment>
<dbReference type="PROSITE" id="PS50178">
    <property type="entry name" value="ZF_FYVE"/>
    <property type="match status" value="1"/>
</dbReference>
<evidence type="ECO:0000256" key="6">
    <source>
        <dbReference type="ARBA" id="ARBA00023018"/>
    </source>
</evidence>
<dbReference type="Gene3D" id="3.30.40.10">
    <property type="entry name" value="Zinc/RING finger domain, C3HC4 (zinc finger)"/>
    <property type="match status" value="1"/>
</dbReference>
<keyword evidence="9" id="KW-0175">Coiled coil</keyword>
<keyword evidence="1" id="KW-0479">Metal-binding</keyword>
<dbReference type="PRINTS" id="PR00360">
    <property type="entry name" value="C2DOMAIN"/>
</dbReference>
<name>A0ABN8SSB0_9CNID</name>
<organism evidence="14 15">
    <name type="scientific">Porites evermanni</name>
    <dbReference type="NCBI Taxonomy" id="104178"/>
    <lineage>
        <taxon>Eukaryota</taxon>
        <taxon>Metazoa</taxon>
        <taxon>Cnidaria</taxon>
        <taxon>Anthozoa</taxon>
        <taxon>Hexacorallia</taxon>
        <taxon>Scleractinia</taxon>
        <taxon>Fungiina</taxon>
        <taxon>Poritidae</taxon>
        <taxon>Porites</taxon>
    </lineage>
</organism>
<feature type="region of interest" description="Disordered" evidence="10">
    <location>
        <begin position="166"/>
        <end position="342"/>
    </location>
</feature>
<dbReference type="Proteomes" id="UP001159427">
    <property type="component" value="Unassembled WGS sequence"/>
</dbReference>
<evidence type="ECO:0000313" key="15">
    <source>
        <dbReference type="Proteomes" id="UP001159427"/>
    </source>
</evidence>
<dbReference type="InterPro" id="IPR041282">
    <property type="entry name" value="FYVE_2"/>
</dbReference>
<evidence type="ECO:0000256" key="5">
    <source>
        <dbReference type="ARBA" id="ARBA00022837"/>
    </source>
</evidence>
<keyword evidence="3 8" id="KW-0863">Zinc-finger</keyword>
<evidence type="ECO:0000259" key="11">
    <source>
        <dbReference type="PROSITE" id="PS50004"/>
    </source>
</evidence>
<dbReference type="Pfam" id="PF00168">
    <property type="entry name" value="C2"/>
    <property type="match status" value="3"/>
</dbReference>
<evidence type="ECO:0000256" key="1">
    <source>
        <dbReference type="ARBA" id="ARBA00022723"/>
    </source>
</evidence>
<dbReference type="Pfam" id="PF02318">
    <property type="entry name" value="FYVE_2"/>
    <property type="match status" value="1"/>
</dbReference>